<comment type="cofactor">
    <cofactor evidence="1">
        <name>Mg(2+)</name>
        <dbReference type="ChEBI" id="CHEBI:18420"/>
    </cofactor>
</comment>
<evidence type="ECO:0000259" key="12">
    <source>
        <dbReference type="Pfam" id="PF01743"/>
    </source>
</evidence>
<evidence type="ECO:0000256" key="3">
    <source>
        <dbReference type="ARBA" id="ARBA00022555"/>
    </source>
</evidence>
<dbReference type="InterPro" id="IPR002646">
    <property type="entry name" value="PolA_pol_head_dom"/>
</dbReference>
<dbReference type="GO" id="GO:0008033">
    <property type="term" value="P:tRNA processing"/>
    <property type="evidence" value="ECO:0007669"/>
    <property type="project" value="UniProtKB-KW"/>
</dbReference>
<name>A0A7C1NM45_UNCW3</name>
<gene>
    <name evidence="14" type="ORF">ENP62_03535</name>
    <name evidence="13" type="ORF">ENP94_05415</name>
    <name evidence="15" type="ORF">ENS16_01040</name>
</gene>
<evidence type="ECO:0000256" key="5">
    <source>
        <dbReference type="ARBA" id="ARBA00022694"/>
    </source>
</evidence>
<evidence type="ECO:0000256" key="10">
    <source>
        <dbReference type="ARBA" id="ARBA00022884"/>
    </source>
</evidence>
<evidence type="ECO:0000313" key="13">
    <source>
        <dbReference type="EMBL" id="HEA87433.1"/>
    </source>
</evidence>
<dbReference type="Pfam" id="PF01743">
    <property type="entry name" value="PolyA_pol"/>
    <property type="match status" value="1"/>
</dbReference>
<evidence type="ECO:0000256" key="9">
    <source>
        <dbReference type="ARBA" id="ARBA00022842"/>
    </source>
</evidence>
<comment type="similarity">
    <text evidence="2 11">Belongs to the tRNA nucleotidyltransferase/poly(A) polymerase family.</text>
</comment>
<keyword evidence="8" id="KW-0547">Nucleotide-binding</keyword>
<organism evidence="13">
    <name type="scientific">candidate division WOR-3 bacterium</name>
    <dbReference type="NCBI Taxonomy" id="2052148"/>
    <lineage>
        <taxon>Bacteria</taxon>
        <taxon>Bacteria division WOR-3</taxon>
    </lineage>
</organism>
<dbReference type="GO" id="GO:0016779">
    <property type="term" value="F:nucleotidyltransferase activity"/>
    <property type="evidence" value="ECO:0007669"/>
    <property type="project" value="UniProtKB-KW"/>
</dbReference>
<sequence>MMEGDMKIPKRIIKNLPPVCQLTASVVDAWGGRTYLVGGLVRDLLLDAGALSEANRDWDIAVDLRSTGKGLLGLLKELQNRTGGRYVFHHQFLTGTLMLPELRVDIAHTREESYPQPAVLPEIRPAGIEADLRRRDFTVNALALVLSGPETGTVIDPTGGASDLKHRLIRIIHPLSFIDDPTRIFRAIRFAVRFGFEIESGTLHLMRQAIAAGYPALLTPERILYELRCICRERNALKMLEAVIREGVLAACFPKSSGPEFFGVPVRQVLNELAALVHSGAGEELLMIYLLSRLPVNERFPITREERAAREALMNRNVLLERLSRVRRRSSIYQLLRGVPVRALEILAVLSPGPVRSRLRLYLDELMHVQPQLQAADLIAAGVKPGPQMGRMLERLLVARLDRRVKSRDEELALVHRLQSCNV</sequence>
<keyword evidence="5" id="KW-0819">tRNA processing</keyword>
<reference evidence="13" key="1">
    <citation type="journal article" date="2020" name="mSystems">
        <title>Genome- and Community-Level Interaction Insights into Carbon Utilization and Element Cycling Functions of Hydrothermarchaeota in Hydrothermal Sediment.</title>
        <authorList>
            <person name="Zhou Z."/>
            <person name="Liu Y."/>
            <person name="Xu W."/>
            <person name="Pan J."/>
            <person name="Luo Z.H."/>
            <person name="Li M."/>
        </authorList>
    </citation>
    <scope>NUCLEOTIDE SEQUENCE [LARGE SCALE GENOMIC DNA]</scope>
    <source>
        <strain evidence="14">SpSt-236</strain>
        <strain evidence="13">SpSt-265</strain>
        <strain evidence="15">SpSt-465</strain>
    </source>
</reference>
<evidence type="ECO:0000256" key="7">
    <source>
        <dbReference type="ARBA" id="ARBA00022723"/>
    </source>
</evidence>
<dbReference type="EMBL" id="DSTU01000002">
    <property type="protein sequence ID" value="HFJ53264.1"/>
    <property type="molecule type" value="Genomic_DNA"/>
</dbReference>
<evidence type="ECO:0000256" key="6">
    <source>
        <dbReference type="ARBA" id="ARBA00022695"/>
    </source>
</evidence>
<keyword evidence="4 11" id="KW-0808">Transferase</keyword>
<dbReference type="AlphaFoldDB" id="A0A7C1NM45"/>
<evidence type="ECO:0000313" key="14">
    <source>
        <dbReference type="EMBL" id="HEE18606.1"/>
    </source>
</evidence>
<dbReference type="Gene3D" id="3.30.460.10">
    <property type="entry name" value="Beta Polymerase, domain 2"/>
    <property type="match status" value="1"/>
</dbReference>
<feature type="domain" description="Poly A polymerase head" evidence="12">
    <location>
        <begin position="34"/>
        <end position="170"/>
    </location>
</feature>
<dbReference type="SUPFAM" id="SSF81301">
    <property type="entry name" value="Nucleotidyltransferase"/>
    <property type="match status" value="1"/>
</dbReference>
<dbReference type="EMBL" id="DSLG01000006">
    <property type="protein sequence ID" value="HEA87433.1"/>
    <property type="molecule type" value="Genomic_DNA"/>
</dbReference>
<keyword evidence="6" id="KW-0548">Nucleotidyltransferase</keyword>
<dbReference type="InterPro" id="IPR043519">
    <property type="entry name" value="NT_sf"/>
</dbReference>
<keyword evidence="10 11" id="KW-0694">RNA-binding</keyword>
<evidence type="ECO:0000256" key="11">
    <source>
        <dbReference type="RuleBase" id="RU003953"/>
    </source>
</evidence>
<dbReference type="PANTHER" id="PTHR47788:SF1">
    <property type="entry name" value="A-ADDING TRNA NUCLEOTIDYLTRANSFERASE"/>
    <property type="match status" value="1"/>
</dbReference>
<dbReference type="GO" id="GO:0000049">
    <property type="term" value="F:tRNA binding"/>
    <property type="evidence" value="ECO:0007669"/>
    <property type="project" value="UniProtKB-KW"/>
</dbReference>
<dbReference type="SUPFAM" id="SSF81891">
    <property type="entry name" value="Poly A polymerase C-terminal region-like"/>
    <property type="match status" value="1"/>
</dbReference>
<evidence type="ECO:0000256" key="1">
    <source>
        <dbReference type="ARBA" id="ARBA00001946"/>
    </source>
</evidence>
<dbReference type="CDD" id="cd05398">
    <property type="entry name" value="NT_ClassII-CCAase"/>
    <property type="match status" value="1"/>
</dbReference>
<evidence type="ECO:0000256" key="2">
    <source>
        <dbReference type="ARBA" id="ARBA00007265"/>
    </source>
</evidence>
<dbReference type="PANTHER" id="PTHR47788">
    <property type="entry name" value="POLYA POLYMERASE"/>
    <property type="match status" value="1"/>
</dbReference>
<evidence type="ECO:0000256" key="4">
    <source>
        <dbReference type="ARBA" id="ARBA00022679"/>
    </source>
</evidence>
<evidence type="ECO:0000256" key="8">
    <source>
        <dbReference type="ARBA" id="ARBA00022741"/>
    </source>
</evidence>
<keyword evidence="3" id="KW-0820">tRNA-binding</keyword>
<comment type="caution">
    <text evidence="13">The sequence shown here is derived from an EMBL/GenBank/DDBJ whole genome shotgun (WGS) entry which is preliminary data.</text>
</comment>
<dbReference type="InterPro" id="IPR052390">
    <property type="entry name" value="tRNA_nt/polyA_polymerase"/>
</dbReference>
<keyword evidence="7" id="KW-0479">Metal-binding</keyword>
<dbReference type="EMBL" id="DSKA01000255">
    <property type="protein sequence ID" value="HEE18606.1"/>
    <property type="molecule type" value="Genomic_DNA"/>
</dbReference>
<protein>
    <submittedName>
        <fullName evidence="13">CCA tRNA nucleotidyltransferase</fullName>
    </submittedName>
</protein>
<accession>A0A7C1NM45</accession>
<dbReference type="GO" id="GO:0000166">
    <property type="term" value="F:nucleotide binding"/>
    <property type="evidence" value="ECO:0007669"/>
    <property type="project" value="UniProtKB-KW"/>
</dbReference>
<dbReference type="GO" id="GO:0046872">
    <property type="term" value="F:metal ion binding"/>
    <property type="evidence" value="ECO:0007669"/>
    <property type="project" value="UniProtKB-KW"/>
</dbReference>
<keyword evidence="9" id="KW-0460">Magnesium</keyword>
<dbReference type="Gene3D" id="1.10.3090.10">
    <property type="entry name" value="cca-adding enzyme, domain 2"/>
    <property type="match status" value="1"/>
</dbReference>
<evidence type="ECO:0000313" key="15">
    <source>
        <dbReference type="EMBL" id="HFJ53264.1"/>
    </source>
</evidence>
<proteinExistence type="inferred from homology"/>